<dbReference type="CDD" id="cd04277">
    <property type="entry name" value="ZnMc_serralysin_like"/>
    <property type="match status" value="1"/>
</dbReference>
<dbReference type="EMBL" id="LJRI01001287">
    <property type="protein sequence ID" value="KPY66119.1"/>
    <property type="molecule type" value="Genomic_DNA"/>
</dbReference>
<keyword evidence="12" id="KW-0482">Metalloprotease</keyword>
<accession>A0A0Q0A074</accession>
<dbReference type="GO" id="GO:0008270">
    <property type="term" value="F:zinc ion binding"/>
    <property type="evidence" value="ECO:0007669"/>
    <property type="project" value="InterPro"/>
</dbReference>
<name>A0A0Q0A074_PSESX</name>
<keyword evidence="6" id="KW-0645">Protease</keyword>
<evidence type="ECO:0000256" key="5">
    <source>
        <dbReference type="ARBA" id="ARBA00022525"/>
    </source>
</evidence>
<keyword evidence="7" id="KW-0479">Metal-binding</keyword>
<keyword evidence="11" id="KW-0106">Calcium</keyword>
<dbReference type="Gene3D" id="2.150.10.10">
    <property type="entry name" value="Serralysin-like metalloprotease, C-terminal"/>
    <property type="match status" value="1"/>
</dbReference>
<evidence type="ECO:0000256" key="2">
    <source>
        <dbReference type="ARBA" id="ARBA00001947"/>
    </source>
</evidence>
<dbReference type="InterPro" id="IPR024079">
    <property type="entry name" value="MetalloPept_cat_dom_sf"/>
</dbReference>
<keyword evidence="9" id="KW-0378">Hydrolase</keyword>
<dbReference type="InterPro" id="IPR016294">
    <property type="entry name" value="Pept_M10B"/>
</dbReference>
<evidence type="ECO:0000256" key="3">
    <source>
        <dbReference type="ARBA" id="ARBA00004613"/>
    </source>
</evidence>
<dbReference type="InterPro" id="IPR018511">
    <property type="entry name" value="Hemolysin-typ_Ca-bd_CS"/>
</dbReference>
<dbReference type="InterPro" id="IPR006026">
    <property type="entry name" value="Peptidase_Metallo"/>
</dbReference>
<dbReference type="FunFam" id="3.40.390.10:FF:000046">
    <property type="entry name" value="Serralysin"/>
    <property type="match status" value="1"/>
</dbReference>
<sequence length="561" mass="59043">MFIKIVTVLSAAYRFSIITEKNTRLFPNAYRHFPTLGQLTSSRRGGHIFSRCVSFVTQHMASDRIPRCRWSPVTPKFVLSAIQGSVMTKVKENAAIQLSAATSTSFDQINTFAHEYDRGGNLTINGKPSYSVDQAANFILRDDAAWADRDGNGTINLTYTFLTAKPAGFNNALGTFSAFNAQQKAQAVLSMQSWADVAKVSFTQAASGGDGHMTFGNYSDGSNGGSAFAYLPSGGRTDGQSWYLISDSYRQNVSPDNGNYGRQTLTHEIGHTLGLSHPGDYNAGDGNPTYKDATYAEDTRGYSVMSYWSESNTDQNFVKGGAPSYSSAPLLDDIAAVQQLYGANLSTRATDTVYGFNSTAGRDFYSATSASSKVVFSVWDGGGKDTLDFSGFTQNQKINLNAASFSDVGGMVGNVSIAKGVVVENAIGGSGNDLLIGNAAANDLKGGAGNDIIYGGGGADSLTGGAGADIFVFGASSDSNRAAQDTIRDFVSGQDKIDVSAISTLSALQFVNAFSGHAGEAILNYNQSSNLGSLAIDFTGQGAGDFLVGTVGQAFATDIVV</sequence>
<dbReference type="Pfam" id="PF08548">
    <property type="entry name" value="Peptidase_M10_C"/>
    <property type="match status" value="1"/>
</dbReference>
<gene>
    <name evidence="13" type="ORF">ALO94_04769</name>
</gene>
<dbReference type="NCBIfam" id="NF035945">
    <property type="entry name" value="Zn_serralysin"/>
    <property type="match status" value="1"/>
</dbReference>
<dbReference type="AlphaFoldDB" id="A0A0Q0A074"/>
<dbReference type="GO" id="GO:0005615">
    <property type="term" value="C:extracellular space"/>
    <property type="evidence" value="ECO:0007669"/>
    <property type="project" value="InterPro"/>
</dbReference>
<comment type="subcellular location">
    <subcellularLocation>
        <location evidence="3">Secreted</location>
    </subcellularLocation>
</comment>
<dbReference type="PATRIC" id="fig|264459.3.peg.40"/>
<proteinExistence type="inferred from homology"/>
<dbReference type="PRINTS" id="PR00313">
    <property type="entry name" value="CABNDNGRPT"/>
</dbReference>
<comment type="cofactor">
    <cofactor evidence="2">
        <name>Zn(2+)</name>
        <dbReference type="ChEBI" id="CHEBI:29105"/>
    </cofactor>
</comment>
<protein>
    <submittedName>
        <fullName evidence="13">Serine 3-dehydrogenase</fullName>
    </submittedName>
</protein>
<organism evidence="13 14">
    <name type="scientific">Pseudomonas syringae pv. spinaceae</name>
    <dbReference type="NCBI Taxonomy" id="264459"/>
    <lineage>
        <taxon>Bacteria</taxon>
        <taxon>Pseudomonadati</taxon>
        <taxon>Pseudomonadota</taxon>
        <taxon>Gammaproteobacteria</taxon>
        <taxon>Pseudomonadales</taxon>
        <taxon>Pseudomonadaceae</taxon>
        <taxon>Pseudomonas</taxon>
        <taxon>Pseudomonas syringae</taxon>
    </lineage>
</organism>
<dbReference type="PROSITE" id="PS00330">
    <property type="entry name" value="HEMOLYSIN_CALCIUM"/>
    <property type="match status" value="1"/>
</dbReference>
<keyword evidence="10" id="KW-0862">Zinc</keyword>
<dbReference type="SMART" id="SM00235">
    <property type="entry name" value="ZnMc"/>
    <property type="match status" value="1"/>
</dbReference>
<dbReference type="Gene3D" id="3.40.390.10">
    <property type="entry name" value="Collagenase (Catalytic Domain)"/>
    <property type="match status" value="1"/>
</dbReference>
<dbReference type="Proteomes" id="UP000050384">
    <property type="component" value="Unassembled WGS sequence"/>
</dbReference>
<dbReference type="Pfam" id="PF00413">
    <property type="entry name" value="Peptidase_M10"/>
    <property type="match status" value="1"/>
</dbReference>
<reference evidence="13 14" key="1">
    <citation type="submission" date="2015-09" db="EMBL/GenBank/DDBJ databases">
        <title>Genome announcement of multiple Pseudomonas syringae strains.</title>
        <authorList>
            <person name="Thakur S."/>
            <person name="Wang P.W."/>
            <person name="Gong Y."/>
            <person name="Weir B.S."/>
            <person name="Guttman D.S."/>
        </authorList>
    </citation>
    <scope>NUCLEOTIDE SEQUENCE [LARGE SCALE GENOMIC DNA]</scope>
    <source>
        <strain evidence="13 14">ICMP16929</strain>
    </source>
</reference>
<evidence type="ECO:0000256" key="7">
    <source>
        <dbReference type="ARBA" id="ARBA00022723"/>
    </source>
</evidence>
<dbReference type="InterPro" id="IPR011049">
    <property type="entry name" value="Serralysin-like_metalloprot_C"/>
</dbReference>
<dbReference type="Pfam" id="PF00353">
    <property type="entry name" value="HemolysinCabind"/>
    <property type="match status" value="1"/>
</dbReference>
<evidence type="ECO:0000256" key="1">
    <source>
        <dbReference type="ARBA" id="ARBA00001913"/>
    </source>
</evidence>
<evidence type="ECO:0000256" key="10">
    <source>
        <dbReference type="ARBA" id="ARBA00022833"/>
    </source>
</evidence>
<dbReference type="InterPro" id="IPR001818">
    <property type="entry name" value="Pept_M10_metallopeptidase"/>
</dbReference>
<evidence type="ECO:0000256" key="12">
    <source>
        <dbReference type="ARBA" id="ARBA00023049"/>
    </source>
</evidence>
<evidence type="ECO:0000256" key="9">
    <source>
        <dbReference type="ARBA" id="ARBA00022801"/>
    </source>
</evidence>
<dbReference type="SUPFAM" id="SSF51120">
    <property type="entry name" value="beta-Roll"/>
    <property type="match status" value="1"/>
</dbReference>
<dbReference type="InterPro" id="IPR001343">
    <property type="entry name" value="Hemolysn_Ca-bd"/>
</dbReference>
<evidence type="ECO:0000313" key="14">
    <source>
        <dbReference type="Proteomes" id="UP000050384"/>
    </source>
</evidence>
<dbReference type="InterPro" id="IPR013858">
    <property type="entry name" value="Peptidase_M10B_C"/>
</dbReference>
<evidence type="ECO:0000256" key="11">
    <source>
        <dbReference type="ARBA" id="ARBA00022837"/>
    </source>
</evidence>
<comment type="cofactor">
    <cofactor evidence="1">
        <name>Ca(2+)</name>
        <dbReference type="ChEBI" id="CHEBI:29108"/>
    </cofactor>
</comment>
<dbReference type="GO" id="GO:0004222">
    <property type="term" value="F:metalloendopeptidase activity"/>
    <property type="evidence" value="ECO:0007669"/>
    <property type="project" value="InterPro"/>
</dbReference>
<keyword evidence="8" id="KW-0677">Repeat</keyword>
<dbReference type="GO" id="GO:0005509">
    <property type="term" value="F:calcium ion binding"/>
    <property type="evidence" value="ECO:0007669"/>
    <property type="project" value="InterPro"/>
</dbReference>
<dbReference type="GO" id="GO:0006508">
    <property type="term" value="P:proteolysis"/>
    <property type="evidence" value="ECO:0007669"/>
    <property type="project" value="UniProtKB-KW"/>
</dbReference>
<evidence type="ECO:0000256" key="8">
    <source>
        <dbReference type="ARBA" id="ARBA00022737"/>
    </source>
</evidence>
<evidence type="ECO:0000256" key="6">
    <source>
        <dbReference type="ARBA" id="ARBA00022670"/>
    </source>
</evidence>
<dbReference type="SUPFAM" id="SSF55486">
    <property type="entry name" value="Metalloproteases ('zincins'), catalytic domain"/>
    <property type="match status" value="1"/>
</dbReference>
<evidence type="ECO:0000313" key="13">
    <source>
        <dbReference type="EMBL" id="KPY66119.1"/>
    </source>
</evidence>
<comment type="caution">
    <text evidence="13">The sequence shown here is derived from an EMBL/GenBank/DDBJ whole genome shotgun (WGS) entry which is preliminary data.</text>
</comment>
<evidence type="ECO:0000256" key="4">
    <source>
        <dbReference type="ARBA" id="ARBA00009490"/>
    </source>
</evidence>
<dbReference type="InterPro" id="IPR034033">
    <property type="entry name" value="Serralysin-like"/>
</dbReference>
<comment type="similarity">
    <text evidence="4">Belongs to the peptidase M10B family.</text>
</comment>
<keyword evidence="5" id="KW-0964">Secreted</keyword>